<dbReference type="PANTHER" id="PTHR42850">
    <property type="entry name" value="METALLOPHOSPHOESTERASE"/>
    <property type="match status" value="1"/>
</dbReference>
<dbReference type="Gene3D" id="3.60.21.10">
    <property type="match status" value="1"/>
</dbReference>
<evidence type="ECO:0000259" key="2">
    <source>
        <dbReference type="Pfam" id="PF00149"/>
    </source>
</evidence>
<evidence type="ECO:0000313" key="4">
    <source>
        <dbReference type="Proteomes" id="UP000541109"/>
    </source>
</evidence>
<sequence length="506" mass="55144">MSRDPNDRGPLLPDGTLVYAIGDMHGMAGLLEDAIAAIAADRERRKADRVIVVTLGDYVDRGPQTSKVLDRLSGNPFGDAEHVALQGNHEQAMLGFIADPMACAYWLRIGGLETLRAYGIRASLPQDDAALFRLAAALARRVPARQRAFLDSLRPSFELGGYFFVHAGIRPGVALEAQNINDLLWIRDPFLETTIPLPKTVVHGHTPVDAVDIREDRINIDTGACFTGLLSVLMLSNEEKGVISVREGLPSVFTGIEDAGERKRDAAPRAIAPVPDRRRRTERSGGWAIPVAVGALAVGLFLTVAGAVRALSAYEALQPVGLTAMTGRAATADGSRRIVFAERLEACRRDYFSGLGKVPFAQSEEAYRACGELIADYNSVAPADPYGWLAAAEFAYEADGVGERPVALLRMAYRTGTAEGSSIANRIVLGFKLDALLDEELRQLRRGDLESAVRYRIDLRALTRDYIAFDRDRELINEEIARLSSDAQDYLVVALDRAVARTRSAQ</sequence>
<dbReference type="InterPro" id="IPR050126">
    <property type="entry name" value="Ap4A_hydrolase"/>
</dbReference>
<evidence type="ECO:0000256" key="1">
    <source>
        <dbReference type="SAM" id="Phobius"/>
    </source>
</evidence>
<feature type="domain" description="Calcineurin-like phosphoesterase" evidence="2">
    <location>
        <begin position="18"/>
        <end position="209"/>
    </location>
</feature>
<dbReference type="SUPFAM" id="SSF56300">
    <property type="entry name" value="Metallo-dependent phosphatases"/>
    <property type="match status" value="1"/>
</dbReference>
<dbReference type="EMBL" id="JACFXV010000048">
    <property type="protein sequence ID" value="MBA5777137.1"/>
    <property type="molecule type" value="Genomic_DNA"/>
</dbReference>
<evidence type="ECO:0000313" key="3">
    <source>
        <dbReference type="EMBL" id="MBA5777137.1"/>
    </source>
</evidence>
<dbReference type="Proteomes" id="UP000541109">
    <property type="component" value="Unassembled WGS sequence"/>
</dbReference>
<protein>
    <submittedName>
        <fullName evidence="3">Serine/threonine protein phosphatase</fullName>
    </submittedName>
</protein>
<proteinExistence type="predicted"/>
<dbReference type="GO" id="GO:0008803">
    <property type="term" value="F:bis(5'-nucleosyl)-tetraphosphatase (symmetrical) activity"/>
    <property type="evidence" value="ECO:0007669"/>
    <property type="project" value="TreeGrafter"/>
</dbReference>
<name>A0A839AE96_9HYPH</name>
<dbReference type="RefSeq" id="WP_182164244.1">
    <property type="nucleotide sequence ID" value="NZ_JACFXV010000048.1"/>
</dbReference>
<feature type="transmembrane region" description="Helical" evidence="1">
    <location>
        <begin position="287"/>
        <end position="308"/>
    </location>
</feature>
<dbReference type="InterPro" id="IPR004843">
    <property type="entry name" value="Calcineurin-like_PHP"/>
</dbReference>
<keyword evidence="1" id="KW-0472">Membrane</keyword>
<dbReference type="GO" id="GO:0110154">
    <property type="term" value="P:RNA decapping"/>
    <property type="evidence" value="ECO:0007669"/>
    <property type="project" value="TreeGrafter"/>
</dbReference>
<keyword evidence="1" id="KW-0812">Transmembrane</keyword>
<keyword evidence="1" id="KW-1133">Transmembrane helix</keyword>
<organism evidence="3 4">
    <name type="scientific">Stappia albiluteola</name>
    <dbReference type="NCBI Taxonomy" id="2758565"/>
    <lineage>
        <taxon>Bacteria</taxon>
        <taxon>Pseudomonadati</taxon>
        <taxon>Pseudomonadota</taxon>
        <taxon>Alphaproteobacteria</taxon>
        <taxon>Hyphomicrobiales</taxon>
        <taxon>Stappiaceae</taxon>
        <taxon>Stappia</taxon>
    </lineage>
</organism>
<reference evidence="3 4" key="1">
    <citation type="submission" date="2020-07" db="EMBL/GenBank/DDBJ databases">
        <title>Stappia sp., F7233, whole genome shotgun sequencing project.</title>
        <authorList>
            <person name="Jiang S."/>
            <person name="Liu Z.W."/>
            <person name="Du Z.J."/>
        </authorList>
    </citation>
    <scope>NUCLEOTIDE SEQUENCE [LARGE SCALE GENOMIC DNA]</scope>
    <source>
        <strain evidence="3 4">F7233</strain>
    </source>
</reference>
<comment type="caution">
    <text evidence="3">The sequence shown here is derived from an EMBL/GenBank/DDBJ whole genome shotgun (WGS) entry which is preliminary data.</text>
</comment>
<keyword evidence="4" id="KW-1185">Reference proteome</keyword>
<dbReference type="Pfam" id="PF00149">
    <property type="entry name" value="Metallophos"/>
    <property type="match status" value="1"/>
</dbReference>
<dbReference type="PANTHER" id="PTHR42850:SF4">
    <property type="entry name" value="ZINC-DEPENDENT ENDOPOLYPHOSPHATASE"/>
    <property type="match status" value="1"/>
</dbReference>
<dbReference type="AlphaFoldDB" id="A0A839AE96"/>
<dbReference type="GO" id="GO:0005737">
    <property type="term" value="C:cytoplasm"/>
    <property type="evidence" value="ECO:0007669"/>
    <property type="project" value="TreeGrafter"/>
</dbReference>
<accession>A0A839AE96</accession>
<dbReference type="InterPro" id="IPR029052">
    <property type="entry name" value="Metallo-depent_PP-like"/>
</dbReference>
<dbReference type="GO" id="GO:0016791">
    <property type="term" value="F:phosphatase activity"/>
    <property type="evidence" value="ECO:0007669"/>
    <property type="project" value="TreeGrafter"/>
</dbReference>
<gene>
    <name evidence="3" type="ORF">H2509_08365</name>
</gene>